<evidence type="ECO:0000313" key="4">
    <source>
        <dbReference type="Proteomes" id="UP000324748"/>
    </source>
</evidence>
<gene>
    <name evidence="3" type="ORF">PGT21_030640</name>
    <name evidence="2" type="ORF">PGTUg99_030329</name>
</gene>
<reference evidence="4 5" key="1">
    <citation type="submission" date="2019-05" db="EMBL/GenBank/DDBJ databases">
        <title>Emergence of the Ug99 lineage of the wheat stem rust pathogen through somatic hybridization.</title>
        <authorList>
            <person name="Li F."/>
            <person name="Upadhyaya N.M."/>
            <person name="Sperschneider J."/>
            <person name="Matny O."/>
            <person name="Nguyen-Phuc H."/>
            <person name="Mago R."/>
            <person name="Raley C."/>
            <person name="Miller M.E."/>
            <person name="Silverstein K.A.T."/>
            <person name="Henningsen E."/>
            <person name="Hirsch C.D."/>
            <person name="Visser B."/>
            <person name="Pretorius Z.A."/>
            <person name="Steffenson B.J."/>
            <person name="Schwessinger B."/>
            <person name="Dodds P.N."/>
            <person name="Figueroa M."/>
        </authorList>
    </citation>
    <scope>NUCLEOTIDE SEQUENCE [LARGE SCALE GENOMIC DNA]</scope>
    <source>
        <strain evidence="3">21-0</strain>
        <strain evidence="2 5">Ug99</strain>
    </source>
</reference>
<accession>A0A5B0MFI8</accession>
<sequence length="128" mass="13997">MQLLKSVFIGSFASQLLVLTASSPGPTTPIIDPGTTFTCFDAKKGFNIGWCATLHDVGEGNDISKIYSYSVTKANQVGAKAHYNYNCNGKNDQSKKCCRADWKQKKDEYGYVIITGDDCQDKPAVKKS</sequence>
<proteinExistence type="predicted"/>
<dbReference type="EMBL" id="VDEP01000471">
    <property type="protein sequence ID" value="KAA1075947.1"/>
    <property type="molecule type" value="Genomic_DNA"/>
</dbReference>
<evidence type="ECO:0000313" key="5">
    <source>
        <dbReference type="Proteomes" id="UP000325313"/>
    </source>
</evidence>
<keyword evidence="1" id="KW-0732">Signal</keyword>
<protein>
    <submittedName>
        <fullName evidence="2">Uncharacterized protein</fullName>
    </submittedName>
</protein>
<evidence type="ECO:0000313" key="2">
    <source>
        <dbReference type="EMBL" id="KAA1075947.1"/>
    </source>
</evidence>
<keyword evidence="4" id="KW-1185">Reference proteome</keyword>
<evidence type="ECO:0000256" key="1">
    <source>
        <dbReference type="SAM" id="SignalP"/>
    </source>
</evidence>
<name>A0A5B0MFI8_PUCGR</name>
<feature type="signal peptide" evidence="1">
    <location>
        <begin position="1"/>
        <end position="22"/>
    </location>
</feature>
<dbReference type="EMBL" id="VSWC01000092">
    <property type="protein sequence ID" value="KAA1091299.1"/>
    <property type="molecule type" value="Genomic_DNA"/>
</dbReference>
<comment type="caution">
    <text evidence="2">The sequence shown here is derived from an EMBL/GenBank/DDBJ whole genome shotgun (WGS) entry which is preliminary data.</text>
</comment>
<dbReference type="Proteomes" id="UP000324748">
    <property type="component" value="Unassembled WGS sequence"/>
</dbReference>
<dbReference type="AlphaFoldDB" id="A0A5B0MFI8"/>
<dbReference type="OrthoDB" id="10506654at2759"/>
<feature type="chain" id="PRO_5036137222" evidence="1">
    <location>
        <begin position="23"/>
        <end position="128"/>
    </location>
</feature>
<organism evidence="2 5">
    <name type="scientific">Puccinia graminis f. sp. tritici</name>
    <dbReference type="NCBI Taxonomy" id="56615"/>
    <lineage>
        <taxon>Eukaryota</taxon>
        <taxon>Fungi</taxon>
        <taxon>Dikarya</taxon>
        <taxon>Basidiomycota</taxon>
        <taxon>Pucciniomycotina</taxon>
        <taxon>Pucciniomycetes</taxon>
        <taxon>Pucciniales</taxon>
        <taxon>Pucciniaceae</taxon>
        <taxon>Puccinia</taxon>
    </lineage>
</organism>
<evidence type="ECO:0000313" key="3">
    <source>
        <dbReference type="EMBL" id="KAA1091299.1"/>
    </source>
</evidence>
<dbReference type="Proteomes" id="UP000325313">
    <property type="component" value="Unassembled WGS sequence"/>
</dbReference>